<dbReference type="AlphaFoldDB" id="A0AA86VH18"/>
<feature type="transmembrane region" description="Helical" evidence="1">
    <location>
        <begin position="179"/>
        <end position="201"/>
    </location>
</feature>
<keyword evidence="1" id="KW-0812">Transmembrane</keyword>
<evidence type="ECO:0000313" key="3">
    <source>
        <dbReference type="Proteomes" id="UP001189624"/>
    </source>
</evidence>
<sequence>MLQRKIPSNGSTSLPRDCVYRSNGWEIRGQENKKNALSHTKLREAIHNHTTARYFYCANSCRVIYTFYSRAYCSLLHNRVSPRRAALNPSFLLSHSLRTHHTIFLPAYYSLETVKNFTCGVNHVTVHKFSKKQKKCGIIRQRKNNLKEKKTKKEEKRNPRIRGVLKLGAAYAHSEHAPLLPHLSLTLFFFAVSCWLSLFTLHRRISKPYAARFSVPKSSQFQSNPIDALDVPVLIMWFVANSMIASTVCFGRSQTLLG</sequence>
<keyword evidence="3" id="KW-1185">Reference proteome</keyword>
<accession>A0AA86VH18</accession>
<dbReference type="Gramene" id="rna-AYBTSS11_LOCUS7964">
    <property type="protein sequence ID" value="CAJ1937337.1"/>
    <property type="gene ID" value="gene-AYBTSS11_LOCUS7964"/>
</dbReference>
<gene>
    <name evidence="2" type="ORF">AYBTSS11_LOCUS7964</name>
</gene>
<keyword evidence="1" id="KW-1133">Transmembrane helix</keyword>
<dbReference type="EMBL" id="OY731400">
    <property type="protein sequence ID" value="CAJ1937337.1"/>
    <property type="molecule type" value="Genomic_DNA"/>
</dbReference>
<name>A0AA86VH18_9FABA</name>
<protein>
    <submittedName>
        <fullName evidence="2">Uncharacterized protein</fullName>
    </submittedName>
</protein>
<evidence type="ECO:0000313" key="2">
    <source>
        <dbReference type="EMBL" id="CAJ1937337.1"/>
    </source>
</evidence>
<reference evidence="2" key="1">
    <citation type="submission" date="2023-10" db="EMBL/GenBank/DDBJ databases">
        <authorList>
            <person name="Domelevo Entfellner J.-B."/>
        </authorList>
    </citation>
    <scope>NUCLEOTIDE SEQUENCE</scope>
</reference>
<keyword evidence="1" id="KW-0472">Membrane</keyword>
<organism evidence="2 3">
    <name type="scientific">Sphenostylis stenocarpa</name>
    <dbReference type="NCBI Taxonomy" id="92480"/>
    <lineage>
        <taxon>Eukaryota</taxon>
        <taxon>Viridiplantae</taxon>
        <taxon>Streptophyta</taxon>
        <taxon>Embryophyta</taxon>
        <taxon>Tracheophyta</taxon>
        <taxon>Spermatophyta</taxon>
        <taxon>Magnoliopsida</taxon>
        <taxon>eudicotyledons</taxon>
        <taxon>Gunneridae</taxon>
        <taxon>Pentapetalae</taxon>
        <taxon>rosids</taxon>
        <taxon>fabids</taxon>
        <taxon>Fabales</taxon>
        <taxon>Fabaceae</taxon>
        <taxon>Papilionoideae</taxon>
        <taxon>50 kb inversion clade</taxon>
        <taxon>NPAAA clade</taxon>
        <taxon>indigoferoid/millettioid clade</taxon>
        <taxon>Phaseoleae</taxon>
        <taxon>Sphenostylis</taxon>
    </lineage>
</organism>
<dbReference type="Proteomes" id="UP001189624">
    <property type="component" value="Chromosome 3"/>
</dbReference>
<evidence type="ECO:0000256" key="1">
    <source>
        <dbReference type="SAM" id="Phobius"/>
    </source>
</evidence>
<proteinExistence type="predicted"/>